<accession>A0A222WSQ5</accession>
<dbReference type="GO" id="GO:0005737">
    <property type="term" value="C:cytoplasm"/>
    <property type="evidence" value="ECO:0007669"/>
    <property type="project" value="TreeGrafter"/>
</dbReference>
<proteinExistence type="inferred from homology"/>
<dbReference type="AlphaFoldDB" id="A0A222WSQ5"/>
<dbReference type="GO" id="GO:0006285">
    <property type="term" value="P:base-excision repair, AP site formation"/>
    <property type="evidence" value="ECO:0007669"/>
    <property type="project" value="TreeGrafter"/>
</dbReference>
<keyword evidence="4" id="KW-0227">DNA damage</keyword>
<gene>
    <name evidence="7" type="ORF">B4V02_20980</name>
</gene>
<evidence type="ECO:0000313" key="8">
    <source>
        <dbReference type="Proteomes" id="UP000214666"/>
    </source>
</evidence>
<dbReference type="GO" id="GO:0032993">
    <property type="term" value="C:protein-DNA complex"/>
    <property type="evidence" value="ECO:0007669"/>
    <property type="project" value="TreeGrafter"/>
</dbReference>
<dbReference type="Gene3D" id="1.10.1670.40">
    <property type="match status" value="1"/>
</dbReference>
<dbReference type="GO" id="GO:0006307">
    <property type="term" value="P:DNA alkylation repair"/>
    <property type="evidence" value="ECO:0007669"/>
    <property type="project" value="TreeGrafter"/>
</dbReference>
<dbReference type="Proteomes" id="UP000214666">
    <property type="component" value="Chromosome"/>
</dbReference>
<dbReference type="InterPro" id="IPR011257">
    <property type="entry name" value="DNA_glycosylase"/>
</dbReference>
<dbReference type="InterPro" id="IPR003265">
    <property type="entry name" value="HhH-GPD_domain"/>
</dbReference>
<dbReference type="GO" id="GO:0032131">
    <property type="term" value="F:alkylated DNA binding"/>
    <property type="evidence" value="ECO:0007669"/>
    <property type="project" value="TreeGrafter"/>
</dbReference>
<dbReference type="EC" id="3.2.2.21" evidence="3"/>
<evidence type="ECO:0000313" key="7">
    <source>
        <dbReference type="EMBL" id="ASR48992.1"/>
    </source>
</evidence>
<dbReference type="FunFam" id="1.10.340.30:FF:000004">
    <property type="entry name" value="DNA-3-methyladenine glycosylase II"/>
    <property type="match status" value="1"/>
</dbReference>
<dbReference type="GO" id="GO:0008725">
    <property type="term" value="F:DNA-3-methyladenine glycosylase activity"/>
    <property type="evidence" value="ECO:0007669"/>
    <property type="project" value="TreeGrafter"/>
</dbReference>
<evidence type="ECO:0000256" key="4">
    <source>
        <dbReference type="ARBA" id="ARBA00022763"/>
    </source>
</evidence>
<dbReference type="InterPro" id="IPR051912">
    <property type="entry name" value="Alkylbase_DNA_Glycosylase/TA"/>
</dbReference>
<comment type="similarity">
    <text evidence="2">Belongs to the alkylbase DNA glycosidase AlkA family.</text>
</comment>
<name>A0A222WSQ5_9BACL</name>
<dbReference type="OrthoDB" id="9785929at2"/>
<dbReference type="EMBL" id="CP020028">
    <property type="protein sequence ID" value="ASR48992.1"/>
    <property type="molecule type" value="Genomic_DNA"/>
</dbReference>
<feature type="domain" description="HhH-GPD" evidence="6">
    <location>
        <begin position="73"/>
        <end position="235"/>
    </location>
</feature>
<keyword evidence="7" id="KW-0326">Glycosidase</keyword>
<dbReference type="PANTHER" id="PTHR43003">
    <property type="entry name" value="DNA-3-METHYLADENINE GLYCOSYLASE"/>
    <property type="match status" value="1"/>
</dbReference>
<comment type="catalytic activity">
    <reaction evidence="1">
        <text>Hydrolysis of alkylated DNA, releasing 3-methyladenine, 3-methylguanine, 7-methylguanine and 7-methyladenine.</text>
        <dbReference type="EC" id="3.2.2.21"/>
    </reaction>
</comment>
<dbReference type="Pfam" id="PF00730">
    <property type="entry name" value="HhH-GPD"/>
    <property type="match status" value="1"/>
</dbReference>
<evidence type="ECO:0000256" key="2">
    <source>
        <dbReference type="ARBA" id="ARBA00010817"/>
    </source>
</evidence>
<reference evidence="7 8" key="1">
    <citation type="submission" date="2017-03" db="EMBL/GenBank/DDBJ databases">
        <title>Complete genome sequence of Paenibacillus Kribbensis producing bioflocculants.</title>
        <authorList>
            <person name="Lee H.-G."/>
            <person name="Oh H.-M."/>
        </authorList>
    </citation>
    <scope>NUCLEOTIDE SEQUENCE [LARGE SCALE GENOMIC DNA]</scope>
    <source>
        <strain evidence="7 8">AM49</strain>
    </source>
</reference>
<dbReference type="KEGG" id="pkb:B4V02_20980"/>
<sequence length="252" mass="28666">MPYVNYKTTVLEVKSIYKNKLVKNDFVNQVIYNENVLLLSSSDSRLEKLIYLIGNLELNSDKDYFTALATSIIGQQLSAKAATTIRKRVSLLCNGLITPESIISIPYGDLRAAGLSKAKTEYIKDLAEKVYTKKIDFNEICLKEDNEIISSLTEVKGIGKWTAEMFLIFALNRVNVMSYADAGLQRAARWLYNSPEIPKYNYLQKVESSWEPFKSIASLYLWESIDRGYVDSGNSLDELFLKKIQTKEPPIN</sequence>
<evidence type="ECO:0000256" key="1">
    <source>
        <dbReference type="ARBA" id="ARBA00000086"/>
    </source>
</evidence>
<evidence type="ECO:0000259" key="6">
    <source>
        <dbReference type="SMART" id="SM00478"/>
    </source>
</evidence>
<keyword evidence="8" id="KW-1185">Reference proteome</keyword>
<dbReference type="SUPFAM" id="SSF48150">
    <property type="entry name" value="DNA-glycosylase"/>
    <property type="match status" value="1"/>
</dbReference>
<keyword evidence="7" id="KW-0378">Hydrolase</keyword>
<evidence type="ECO:0000256" key="3">
    <source>
        <dbReference type="ARBA" id="ARBA00012000"/>
    </source>
</evidence>
<dbReference type="Gene3D" id="1.10.340.30">
    <property type="entry name" value="Hypothetical protein, domain 2"/>
    <property type="match status" value="1"/>
</dbReference>
<keyword evidence="5" id="KW-0234">DNA repair</keyword>
<evidence type="ECO:0000256" key="5">
    <source>
        <dbReference type="ARBA" id="ARBA00023204"/>
    </source>
</evidence>
<dbReference type="CDD" id="cd00056">
    <property type="entry name" value="ENDO3c"/>
    <property type="match status" value="1"/>
</dbReference>
<organism evidence="7 8">
    <name type="scientific">Paenibacillus kribbensis</name>
    <dbReference type="NCBI Taxonomy" id="172713"/>
    <lineage>
        <taxon>Bacteria</taxon>
        <taxon>Bacillati</taxon>
        <taxon>Bacillota</taxon>
        <taxon>Bacilli</taxon>
        <taxon>Bacillales</taxon>
        <taxon>Paenibacillaceae</taxon>
        <taxon>Paenibacillus</taxon>
    </lineage>
</organism>
<protein>
    <recommendedName>
        <fullName evidence="3">DNA-3-methyladenine glycosylase II</fullName>
        <ecNumber evidence="3">3.2.2.21</ecNumber>
    </recommendedName>
</protein>
<dbReference type="SMART" id="SM00478">
    <property type="entry name" value="ENDO3c"/>
    <property type="match status" value="1"/>
</dbReference>
<dbReference type="GO" id="GO:0043916">
    <property type="term" value="F:DNA-7-methylguanine glycosylase activity"/>
    <property type="evidence" value="ECO:0007669"/>
    <property type="project" value="TreeGrafter"/>
</dbReference>
<dbReference type="PANTHER" id="PTHR43003:SF5">
    <property type="entry name" value="DNA-3-METHYLADENINE GLYCOSYLASE"/>
    <property type="match status" value="1"/>
</dbReference>